<dbReference type="InterPro" id="IPR005560">
    <property type="entry name" value="Csp_YhjQ"/>
</dbReference>
<dbReference type="PROSITE" id="PS51379">
    <property type="entry name" value="4FE4S_FER_2"/>
    <property type="match status" value="1"/>
</dbReference>
<dbReference type="RefSeq" id="WP_245095547.1">
    <property type="nucleotide sequence ID" value="NZ_CP095053.1"/>
</dbReference>
<dbReference type="AlphaFoldDB" id="A0A8T9T1S9"/>
<protein>
    <submittedName>
        <fullName evidence="2">Four-helix bundle copper-binding protein</fullName>
    </submittedName>
</protein>
<organism evidence="2 3">
    <name type="scientific">Hymenobacter aerilatus</name>
    <dbReference type="NCBI Taxonomy" id="2932251"/>
    <lineage>
        <taxon>Bacteria</taxon>
        <taxon>Pseudomonadati</taxon>
        <taxon>Bacteroidota</taxon>
        <taxon>Cytophagia</taxon>
        <taxon>Cytophagales</taxon>
        <taxon>Hymenobacteraceae</taxon>
        <taxon>Hymenobacter</taxon>
    </lineage>
</organism>
<keyword evidence="3" id="KW-1185">Reference proteome</keyword>
<evidence type="ECO:0000313" key="2">
    <source>
        <dbReference type="EMBL" id="UOR06520.1"/>
    </source>
</evidence>
<evidence type="ECO:0000259" key="1">
    <source>
        <dbReference type="PROSITE" id="PS51379"/>
    </source>
</evidence>
<dbReference type="EMBL" id="CP095053">
    <property type="protein sequence ID" value="UOR06520.1"/>
    <property type="molecule type" value="Genomic_DNA"/>
</dbReference>
<dbReference type="Gene3D" id="1.20.1270.360">
    <property type="match status" value="1"/>
</dbReference>
<feature type="domain" description="4Fe-4S ferredoxin-type" evidence="1">
    <location>
        <begin position="14"/>
        <end position="46"/>
    </location>
</feature>
<dbReference type="Proteomes" id="UP000829925">
    <property type="component" value="Chromosome"/>
</dbReference>
<dbReference type="PANTHER" id="PTHR37310">
    <property type="entry name" value="CYTOPLASMIC PROTEIN-RELATED"/>
    <property type="match status" value="1"/>
</dbReference>
<sequence>MGHNPASVATLQKNQAVLDALSRCIVACEMCADACLHEDNIQMMVPCIELDRDCADICRLTAAFIARNSDHAQHVIKECIEICQKCAAECGQHQHDHCQHCAQACQACVDACKQYAAA</sequence>
<proteinExistence type="predicted"/>
<accession>A0A8T9T1S9</accession>
<evidence type="ECO:0000313" key="3">
    <source>
        <dbReference type="Proteomes" id="UP000829925"/>
    </source>
</evidence>
<reference evidence="2 3" key="1">
    <citation type="submission" date="2022-04" db="EMBL/GenBank/DDBJ databases">
        <title>Hymenobacter sp. isolated from the air.</title>
        <authorList>
            <person name="Won M."/>
            <person name="Lee C.-M."/>
            <person name="Woen H.-Y."/>
            <person name="Kwon S.-W."/>
        </authorList>
    </citation>
    <scope>NUCLEOTIDE SEQUENCE [LARGE SCALE GENOMIC DNA]</scope>
    <source>
        <strain evidence="3">5413 J-13</strain>
    </source>
</reference>
<dbReference type="PANTHER" id="PTHR37310:SF1">
    <property type="entry name" value="CYTOPLASMIC PROTEIN"/>
    <property type="match status" value="1"/>
</dbReference>
<gene>
    <name evidence="2" type="ORF">MUN82_05350</name>
</gene>
<dbReference type="InterPro" id="IPR044543">
    <property type="entry name" value="YHJQ-like"/>
</dbReference>
<dbReference type="CDD" id="cd08026">
    <property type="entry name" value="DUF326"/>
    <property type="match status" value="1"/>
</dbReference>
<dbReference type="Pfam" id="PF03860">
    <property type="entry name" value="Csp"/>
    <property type="match status" value="1"/>
</dbReference>
<dbReference type="KEGG" id="haei:MUN82_05350"/>
<dbReference type="InterPro" id="IPR017896">
    <property type="entry name" value="4Fe4S_Fe-S-bd"/>
</dbReference>
<name>A0A8T9T1S9_9BACT</name>